<feature type="domain" description="Histidine kinase" evidence="15">
    <location>
        <begin position="158"/>
        <end position="362"/>
    </location>
</feature>
<dbReference type="InterPro" id="IPR005467">
    <property type="entry name" value="His_kinase_dom"/>
</dbReference>
<evidence type="ECO:0000259" key="17">
    <source>
        <dbReference type="PROSITE" id="PS50113"/>
    </source>
</evidence>
<evidence type="ECO:0000256" key="4">
    <source>
        <dbReference type="ARBA" id="ARBA00022553"/>
    </source>
</evidence>
<evidence type="ECO:0000259" key="15">
    <source>
        <dbReference type="PROSITE" id="PS50109"/>
    </source>
</evidence>
<dbReference type="InterPro" id="IPR004358">
    <property type="entry name" value="Sig_transdc_His_kin-like_C"/>
</dbReference>
<keyword evidence="7" id="KW-0547">Nucleotide-binding</keyword>
<dbReference type="InterPro" id="IPR000014">
    <property type="entry name" value="PAS"/>
</dbReference>
<evidence type="ECO:0000256" key="12">
    <source>
        <dbReference type="ARBA" id="ARBA00023136"/>
    </source>
</evidence>
<evidence type="ECO:0000256" key="14">
    <source>
        <dbReference type="SAM" id="MobiDB-lite"/>
    </source>
</evidence>
<dbReference type="SMART" id="SM00387">
    <property type="entry name" value="HATPase_c"/>
    <property type="match status" value="1"/>
</dbReference>
<evidence type="ECO:0000313" key="18">
    <source>
        <dbReference type="EMBL" id="MDU0346454.1"/>
    </source>
</evidence>
<evidence type="ECO:0000313" key="19">
    <source>
        <dbReference type="Proteomes" id="UP001261125"/>
    </source>
</evidence>
<feature type="domain" description="PAC" evidence="17">
    <location>
        <begin position="100"/>
        <end position="154"/>
    </location>
</feature>
<dbReference type="Gene3D" id="3.30.450.20">
    <property type="entry name" value="PAS domain"/>
    <property type="match status" value="1"/>
</dbReference>
<dbReference type="PROSITE" id="PS50109">
    <property type="entry name" value="HIS_KIN"/>
    <property type="match status" value="1"/>
</dbReference>
<comment type="catalytic activity">
    <reaction evidence="1">
        <text>ATP + protein L-histidine = ADP + protein N-phospho-L-histidine.</text>
        <dbReference type="EC" id="2.7.13.3"/>
    </reaction>
</comment>
<reference evidence="18 19" key="1">
    <citation type="submission" date="2023-09" db="EMBL/GenBank/DDBJ databases">
        <title>Microbacterium fusihabitans sp. nov., Microbacterium phycihabitans sp. nov., and Microbacterium cervinum sp. nov., isolated from dried seaweeds of beach.</title>
        <authorList>
            <person name="Lee S.D."/>
        </authorList>
    </citation>
    <scope>NUCLEOTIDE SEQUENCE [LARGE SCALE GENOMIC DNA]</scope>
    <source>
        <strain evidence="18 19">KSW2-29</strain>
    </source>
</reference>
<dbReference type="Pfam" id="PF13426">
    <property type="entry name" value="PAS_9"/>
    <property type="match status" value="1"/>
</dbReference>
<dbReference type="InterPro" id="IPR035965">
    <property type="entry name" value="PAS-like_dom_sf"/>
</dbReference>
<dbReference type="InterPro" id="IPR000700">
    <property type="entry name" value="PAS-assoc_C"/>
</dbReference>
<dbReference type="Gene3D" id="3.30.565.10">
    <property type="entry name" value="Histidine kinase-like ATPase, C-terminal domain"/>
    <property type="match status" value="1"/>
</dbReference>
<evidence type="ECO:0000256" key="8">
    <source>
        <dbReference type="ARBA" id="ARBA00022777"/>
    </source>
</evidence>
<evidence type="ECO:0000256" key="9">
    <source>
        <dbReference type="ARBA" id="ARBA00022840"/>
    </source>
</evidence>
<dbReference type="PRINTS" id="PR00344">
    <property type="entry name" value="BCTRLSENSOR"/>
</dbReference>
<feature type="region of interest" description="Disordered" evidence="14">
    <location>
        <begin position="1"/>
        <end position="24"/>
    </location>
</feature>
<keyword evidence="10" id="KW-1133">Transmembrane helix</keyword>
<keyword evidence="5 18" id="KW-0808">Transferase</keyword>
<dbReference type="Pfam" id="PF02518">
    <property type="entry name" value="HATPase_c"/>
    <property type="match status" value="1"/>
</dbReference>
<protein>
    <recommendedName>
        <fullName evidence="13">Sensor-like histidine kinase SenX3</fullName>
        <ecNumber evidence="3">2.7.13.3</ecNumber>
    </recommendedName>
</protein>
<sequence>MTSVPDEPPTLPATPGAMRDHPLTSIRRSVPRDWDEQVDLFAIVKLDSGGFVRGWNLGAERIKGYSEDEILGSHFSRFYRKEAQQRGLPDQLLAAAQRDGHVEDTGWRVRSDGSEFWARVTISAIRSDQGQVLGFVKIVRDLTSEKRAADEQAALQRTFAHDLLSPVTALRGYLDLIGEELPPDHRLLRLAGEASDHIVAMAQALMADVDSSSERGRRRATLDLVARGAVSLVLPGELGRVRFGIMDAVPVRADVLGLRRAIANVLENAAKYSDDVIEIDTFETDEGAAVRVRDHGRGIHPDDLATITQEGHRGRYAVATDGGRGIGLSSVQRVVSEHGGSIRITSAPGEGTTVTLTIPRSDDDEPVALGDSVD</sequence>
<dbReference type="PROSITE" id="PS50112">
    <property type="entry name" value="PAS"/>
    <property type="match status" value="1"/>
</dbReference>
<dbReference type="SUPFAM" id="SSF55874">
    <property type="entry name" value="ATPase domain of HSP90 chaperone/DNA topoisomerase II/histidine kinase"/>
    <property type="match status" value="1"/>
</dbReference>
<dbReference type="EC" id="2.7.13.3" evidence="3"/>
<evidence type="ECO:0000256" key="7">
    <source>
        <dbReference type="ARBA" id="ARBA00022741"/>
    </source>
</evidence>
<dbReference type="PANTHER" id="PTHR42878:SF7">
    <property type="entry name" value="SENSOR HISTIDINE KINASE GLRK"/>
    <property type="match status" value="1"/>
</dbReference>
<evidence type="ECO:0000256" key="10">
    <source>
        <dbReference type="ARBA" id="ARBA00022989"/>
    </source>
</evidence>
<comment type="caution">
    <text evidence="18">The sequence shown here is derived from an EMBL/GenBank/DDBJ whole genome shotgun (WGS) entry which is preliminary data.</text>
</comment>
<dbReference type="InterPro" id="IPR001610">
    <property type="entry name" value="PAC"/>
</dbReference>
<evidence type="ECO:0000256" key="5">
    <source>
        <dbReference type="ARBA" id="ARBA00022679"/>
    </source>
</evidence>
<dbReference type="Proteomes" id="UP001261125">
    <property type="component" value="Unassembled WGS sequence"/>
</dbReference>
<evidence type="ECO:0000256" key="13">
    <source>
        <dbReference type="ARBA" id="ARBA00039401"/>
    </source>
</evidence>
<keyword evidence="19" id="KW-1185">Reference proteome</keyword>
<accession>A0ABU3SNT0</accession>
<dbReference type="CDD" id="cd00130">
    <property type="entry name" value="PAS"/>
    <property type="match status" value="1"/>
</dbReference>
<evidence type="ECO:0000259" key="16">
    <source>
        <dbReference type="PROSITE" id="PS50112"/>
    </source>
</evidence>
<evidence type="ECO:0000256" key="2">
    <source>
        <dbReference type="ARBA" id="ARBA00004141"/>
    </source>
</evidence>
<dbReference type="GO" id="GO:0004673">
    <property type="term" value="F:protein histidine kinase activity"/>
    <property type="evidence" value="ECO:0007669"/>
    <property type="project" value="UniProtKB-EC"/>
</dbReference>
<organism evidence="18 19">
    <name type="scientific">Microbacterium phycohabitans</name>
    <dbReference type="NCBI Taxonomy" id="3075993"/>
    <lineage>
        <taxon>Bacteria</taxon>
        <taxon>Bacillati</taxon>
        <taxon>Actinomycetota</taxon>
        <taxon>Actinomycetes</taxon>
        <taxon>Micrococcales</taxon>
        <taxon>Microbacteriaceae</taxon>
        <taxon>Microbacterium</taxon>
    </lineage>
</organism>
<dbReference type="InterPro" id="IPR003661">
    <property type="entry name" value="HisK_dim/P_dom"/>
</dbReference>
<evidence type="ECO:0000256" key="11">
    <source>
        <dbReference type="ARBA" id="ARBA00023012"/>
    </source>
</evidence>
<dbReference type="SMART" id="SM00086">
    <property type="entry name" value="PAC"/>
    <property type="match status" value="1"/>
</dbReference>
<dbReference type="SUPFAM" id="SSF55785">
    <property type="entry name" value="PYP-like sensor domain (PAS domain)"/>
    <property type="match status" value="1"/>
</dbReference>
<name>A0ABU3SNT0_9MICO</name>
<feature type="compositionally biased region" description="Pro residues" evidence="14">
    <location>
        <begin position="1"/>
        <end position="12"/>
    </location>
</feature>
<dbReference type="CDD" id="cd00082">
    <property type="entry name" value="HisKA"/>
    <property type="match status" value="1"/>
</dbReference>
<dbReference type="InterPro" id="IPR050351">
    <property type="entry name" value="BphY/WalK/GraS-like"/>
</dbReference>
<keyword evidence="9" id="KW-0067">ATP-binding</keyword>
<comment type="subcellular location">
    <subcellularLocation>
        <location evidence="2">Membrane</location>
        <topology evidence="2">Multi-pass membrane protein</topology>
    </subcellularLocation>
</comment>
<feature type="domain" description="PAS" evidence="16">
    <location>
        <begin position="43"/>
        <end position="72"/>
    </location>
</feature>
<keyword evidence="6" id="KW-0812">Transmembrane</keyword>
<dbReference type="RefSeq" id="WP_316004771.1">
    <property type="nucleotide sequence ID" value="NZ_JAWDIT010000004.1"/>
</dbReference>
<evidence type="ECO:0000256" key="1">
    <source>
        <dbReference type="ARBA" id="ARBA00000085"/>
    </source>
</evidence>
<keyword evidence="12" id="KW-0472">Membrane</keyword>
<dbReference type="PANTHER" id="PTHR42878">
    <property type="entry name" value="TWO-COMPONENT HISTIDINE KINASE"/>
    <property type="match status" value="1"/>
</dbReference>
<evidence type="ECO:0000256" key="3">
    <source>
        <dbReference type="ARBA" id="ARBA00012438"/>
    </source>
</evidence>
<keyword evidence="11" id="KW-0902">Two-component regulatory system</keyword>
<evidence type="ECO:0000256" key="6">
    <source>
        <dbReference type="ARBA" id="ARBA00022692"/>
    </source>
</evidence>
<dbReference type="EMBL" id="JAWDIT010000004">
    <property type="protein sequence ID" value="MDU0346454.1"/>
    <property type="molecule type" value="Genomic_DNA"/>
</dbReference>
<dbReference type="InterPro" id="IPR036890">
    <property type="entry name" value="HATPase_C_sf"/>
</dbReference>
<keyword evidence="8 18" id="KW-0418">Kinase</keyword>
<keyword evidence="4" id="KW-0597">Phosphoprotein</keyword>
<dbReference type="PROSITE" id="PS50113">
    <property type="entry name" value="PAC"/>
    <property type="match status" value="1"/>
</dbReference>
<gene>
    <name evidence="18" type="ORF">RWH44_12180</name>
</gene>
<dbReference type="NCBIfam" id="TIGR00229">
    <property type="entry name" value="sensory_box"/>
    <property type="match status" value="1"/>
</dbReference>
<proteinExistence type="predicted"/>
<dbReference type="InterPro" id="IPR003594">
    <property type="entry name" value="HATPase_dom"/>
</dbReference>